<organism evidence="2 3">
    <name type="scientific">Streptococcus mitis</name>
    <dbReference type="NCBI Taxonomy" id="28037"/>
    <lineage>
        <taxon>Bacteria</taxon>
        <taxon>Bacillati</taxon>
        <taxon>Bacillota</taxon>
        <taxon>Bacilli</taxon>
        <taxon>Lactobacillales</taxon>
        <taxon>Streptococcaceae</taxon>
        <taxon>Streptococcus</taxon>
        <taxon>Streptococcus mitis group</taxon>
    </lineage>
</organism>
<dbReference type="RefSeq" id="WP_004261148.1">
    <property type="nucleotide sequence ID" value="NZ_RJNH01000008.1"/>
</dbReference>
<gene>
    <name evidence="2" type="ORF">D8865_07055</name>
</gene>
<accession>A0A3R9IVF8</accession>
<dbReference type="Proteomes" id="UP000278653">
    <property type="component" value="Unassembled WGS sequence"/>
</dbReference>
<evidence type="ECO:0000259" key="1">
    <source>
        <dbReference type="Pfam" id="PF09565"/>
    </source>
</evidence>
<dbReference type="InterPro" id="IPR019065">
    <property type="entry name" value="RE_NgoFVII_N"/>
</dbReference>
<evidence type="ECO:0000313" key="2">
    <source>
        <dbReference type="EMBL" id="RSI60668.1"/>
    </source>
</evidence>
<dbReference type="Pfam" id="PF09565">
    <property type="entry name" value="RE_NgoFVII"/>
    <property type="match status" value="1"/>
</dbReference>
<dbReference type="AlphaFoldDB" id="A0A3R9IVF8"/>
<name>A0A3R9IVF8_STRMT</name>
<evidence type="ECO:0000313" key="3">
    <source>
        <dbReference type="Proteomes" id="UP000278653"/>
    </source>
</evidence>
<dbReference type="Gene3D" id="3.30.870.10">
    <property type="entry name" value="Endonuclease Chain A"/>
    <property type="match status" value="1"/>
</dbReference>
<dbReference type="CDD" id="cd09117">
    <property type="entry name" value="PLDc_Bfil_DEXD_like"/>
    <property type="match status" value="1"/>
</dbReference>
<comment type="caution">
    <text evidence="2">The sequence shown here is derived from an EMBL/GenBank/DDBJ whole genome shotgun (WGS) entry which is preliminary data.</text>
</comment>
<protein>
    <recommendedName>
        <fullName evidence="1">Restriction endonuclease type II NgoFVII N-terminal domain-containing protein</fullName>
    </recommendedName>
</protein>
<feature type="domain" description="Restriction endonuclease type II NgoFVII N-terminal" evidence="1">
    <location>
        <begin position="12"/>
        <end position="134"/>
    </location>
</feature>
<sequence length="302" mass="35452">MLILNNIFEHIFLKNVNQIKRIRILTGYTSGFFLKFFIKEFPNIPIDVYIGMAQQGIKKNDHDIYLKLSKESSFNLYYQVAGKDTHMKLFEIEYFNHKETYVGSANFSFSGMFEQNELMTLVDSVCDSLFLDQFNRSIEVSDPKAVGLLLDCDEDYIGTDDISITDENQVRYSRICKPYTISFRRNSVFLSKFQVPLVTDTLNCKIYNKDGKTIIRFPSSFRVRTKFPINKRISLFYENIELKCVVHGKFNSKLQFENQKLEEILIEKFQCSLDLLEQKLLDFGVSHLLFSRINETEYIISF</sequence>
<proteinExistence type="predicted"/>
<reference evidence="2 3" key="1">
    <citation type="submission" date="2018-11" db="EMBL/GenBank/DDBJ databases">
        <title>Species Designations Belie Phenotypic and Genotypic Heterogeneity in Oral Streptococci.</title>
        <authorList>
            <person name="Velsko I."/>
        </authorList>
    </citation>
    <scope>NUCLEOTIDE SEQUENCE [LARGE SCALE GENOMIC DNA]</scope>
    <source>
        <strain evidence="2 3">BCC15</strain>
    </source>
</reference>
<dbReference type="EMBL" id="RJNH01000008">
    <property type="protein sequence ID" value="RSI60668.1"/>
    <property type="molecule type" value="Genomic_DNA"/>
</dbReference>